<accession>A0A6J4I3U2</accession>
<reference evidence="2" key="1">
    <citation type="submission" date="2020-02" db="EMBL/GenBank/DDBJ databases">
        <authorList>
            <person name="Meier V. D."/>
        </authorList>
    </citation>
    <scope>NUCLEOTIDE SEQUENCE</scope>
    <source>
        <strain evidence="2">AVDCRST_MAG93</strain>
    </source>
</reference>
<evidence type="ECO:0000313" key="2">
    <source>
        <dbReference type="EMBL" id="CAA9239458.1"/>
    </source>
</evidence>
<name>A0A6J4I3U2_9CHLR</name>
<dbReference type="EMBL" id="CADCTR010000426">
    <property type="protein sequence ID" value="CAA9239458.1"/>
    <property type="molecule type" value="Genomic_DNA"/>
</dbReference>
<protein>
    <submittedName>
        <fullName evidence="2">Uncharacterized protein</fullName>
    </submittedName>
</protein>
<feature type="compositionally biased region" description="Polar residues" evidence="1">
    <location>
        <begin position="41"/>
        <end position="53"/>
    </location>
</feature>
<evidence type="ECO:0000256" key="1">
    <source>
        <dbReference type="SAM" id="MobiDB-lite"/>
    </source>
</evidence>
<dbReference type="AlphaFoldDB" id="A0A6J4I3U2"/>
<sequence length="109" mass="11491">MGKVEPIGQSVLLDTTPLRNSNPGLSATDHGTHGDGADIQQPATPTTGNPVICQASNAVSTPQGKVGGYGLHPWDRHKWSALPSSASYESLPPLSVYHNQHTTALMLRP</sequence>
<gene>
    <name evidence="2" type="ORF">AVDCRST_MAG93-1258</name>
</gene>
<organism evidence="2">
    <name type="scientific">uncultured Chloroflexia bacterium</name>
    <dbReference type="NCBI Taxonomy" id="1672391"/>
    <lineage>
        <taxon>Bacteria</taxon>
        <taxon>Bacillati</taxon>
        <taxon>Chloroflexota</taxon>
        <taxon>Chloroflexia</taxon>
        <taxon>environmental samples</taxon>
    </lineage>
</organism>
<feature type="region of interest" description="Disordered" evidence="1">
    <location>
        <begin position="1"/>
        <end position="53"/>
    </location>
</feature>
<proteinExistence type="predicted"/>